<dbReference type="RefSeq" id="WP_230367071.1">
    <property type="nucleotide sequence ID" value="NZ_JAJALK010000009.1"/>
</dbReference>
<evidence type="ECO:0008006" key="3">
    <source>
        <dbReference type="Google" id="ProtNLM"/>
    </source>
</evidence>
<proteinExistence type="predicted"/>
<organism evidence="1 2">
    <name type="scientific">Methylobacterium brachiatum</name>
    <dbReference type="NCBI Taxonomy" id="269660"/>
    <lineage>
        <taxon>Bacteria</taxon>
        <taxon>Pseudomonadati</taxon>
        <taxon>Pseudomonadota</taxon>
        <taxon>Alphaproteobacteria</taxon>
        <taxon>Hyphomicrobiales</taxon>
        <taxon>Methylobacteriaceae</taxon>
        <taxon>Methylobacterium</taxon>
    </lineage>
</organism>
<comment type="caution">
    <text evidence="1">The sequence shown here is derived from an EMBL/GenBank/DDBJ whole genome shotgun (WGS) entry which is preliminary data.</text>
</comment>
<evidence type="ECO:0000313" key="1">
    <source>
        <dbReference type="EMBL" id="MDQ0545281.1"/>
    </source>
</evidence>
<reference evidence="1" key="1">
    <citation type="submission" date="2023-07" db="EMBL/GenBank/DDBJ databases">
        <title>Genomic Encyclopedia of Type Strains, Phase IV (KMG-IV): sequencing the most valuable type-strain genomes for metagenomic binning, comparative biology and taxonomic classification.</title>
        <authorList>
            <person name="Goeker M."/>
        </authorList>
    </citation>
    <scope>NUCLEOTIDE SEQUENCE</scope>
    <source>
        <strain evidence="1">DSM 19569</strain>
    </source>
</reference>
<dbReference type="EMBL" id="JAUSWL010000008">
    <property type="protein sequence ID" value="MDQ0545281.1"/>
    <property type="molecule type" value="Genomic_DNA"/>
</dbReference>
<sequence length="468" mass="50445">MAATADRSGDLIDLAITGVVARSSGGITPAFPEGEGEAPAGADRTLTLQVDLGARFPIHAVSVSPVGPGEGDALRLAVSSDGRTWSEPETTSQIAADGAIRARVGAGPAGWARHVRATLPSGVGSNDARLQVWCEAAALDLISLRARLGVAFNILHERPGAVLHTSYSLVSAERPRSKALVGIALLENGAFGNCLVQYAIAISVARALGLRLIKIPKVDRSQAIFLREPLTCREITFIPADGPLPDDGYFLSGMFFDTPFQPLVAARDPLPMREIVHSYIRPVFNGLPAVFPAKPEDQLIIHIRSGDIFSTWIDPNYPQPPLAFYRMVIERLWREGRIRSVKLVFENRANPVIPALEAYIAGAGLALTTQSGTLVDDVAAIADGRYLVFGFGSFGPGVCHISARVEQVFYFSCNWPQGFQSIETVGQAIEVRDVGGGYMKIGDWANSEAQRRLMIEYPAENLAFDDRI</sequence>
<protein>
    <recommendedName>
        <fullName evidence="3">Coagulation factor 5 8 type domain-containing protein</fullName>
    </recommendedName>
</protein>
<dbReference type="AlphaFoldDB" id="A0AAJ1TQP1"/>
<dbReference type="Proteomes" id="UP001223420">
    <property type="component" value="Unassembled WGS sequence"/>
</dbReference>
<evidence type="ECO:0000313" key="2">
    <source>
        <dbReference type="Proteomes" id="UP001223420"/>
    </source>
</evidence>
<name>A0AAJ1TQP1_9HYPH</name>
<gene>
    <name evidence="1" type="ORF">QO001_004224</name>
</gene>
<accession>A0AAJ1TQP1</accession>